<gene>
    <name evidence="1" type="ORF">CEXT_705821</name>
</gene>
<evidence type="ECO:0000313" key="2">
    <source>
        <dbReference type="Proteomes" id="UP001054945"/>
    </source>
</evidence>
<comment type="caution">
    <text evidence="1">The sequence shown here is derived from an EMBL/GenBank/DDBJ whole genome shotgun (WGS) entry which is preliminary data.</text>
</comment>
<keyword evidence="2" id="KW-1185">Reference proteome</keyword>
<protein>
    <submittedName>
        <fullName evidence="1">Uncharacterized protein</fullName>
    </submittedName>
</protein>
<sequence>MYGMRGIDLSAYFGSSLVYSPSHTVRINLVKGILFFGYGEEGRILRGRYWSGCNNVTSSHLVWSKCPGEKHNLYGKNCNCKSLAESICSK</sequence>
<dbReference type="EMBL" id="BPLR01000015">
    <property type="protein sequence ID" value="GIY91474.1"/>
    <property type="molecule type" value="Genomic_DNA"/>
</dbReference>
<dbReference type="AlphaFoldDB" id="A0AAV4XCF3"/>
<accession>A0AAV4XCF3</accession>
<reference evidence="1 2" key="1">
    <citation type="submission" date="2021-06" db="EMBL/GenBank/DDBJ databases">
        <title>Caerostris extrusa draft genome.</title>
        <authorList>
            <person name="Kono N."/>
            <person name="Arakawa K."/>
        </authorList>
    </citation>
    <scope>NUCLEOTIDE SEQUENCE [LARGE SCALE GENOMIC DNA]</scope>
</reference>
<evidence type="ECO:0000313" key="1">
    <source>
        <dbReference type="EMBL" id="GIY91474.1"/>
    </source>
</evidence>
<name>A0AAV4XCF3_CAEEX</name>
<organism evidence="1 2">
    <name type="scientific">Caerostris extrusa</name>
    <name type="common">Bark spider</name>
    <name type="synonym">Caerostris bankana</name>
    <dbReference type="NCBI Taxonomy" id="172846"/>
    <lineage>
        <taxon>Eukaryota</taxon>
        <taxon>Metazoa</taxon>
        <taxon>Ecdysozoa</taxon>
        <taxon>Arthropoda</taxon>
        <taxon>Chelicerata</taxon>
        <taxon>Arachnida</taxon>
        <taxon>Araneae</taxon>
        <taxon>Araneomorphae</taxon>
        <taxon>Entelegynae</taxon>
        <taxon>Araneoidea</taxon>
        <taxon>Araneidae</taxon>
        <taxon>Caerostris</taxon>
    </lineage>
</organism>
<proteinExistence type="predicted"/>
<dbReference type="Proteomes" id="UP001054945">
    <property type="component" value="Unassembled WGS sequence"/>
</dbReference>